<gene>
    <name evidence="1" type="ORF">TNCV_4292691</name>
</gene>
<reference evidence="1" key="1">
    <citation type="submission" date="2020-08" db="EMBL/GenBank/DDBJ databases">
        <title>Multicomponent nature underlies the extraordinary mechanical properties of spider dragline silk.</title>
        <authorList>
            <person name="Kono N."/>
            <person name="Nakamura H."/>
            <person name="Mori M."/>
            <person name="Yoshida Y."/>
            <person name="Ohtoshi R."/>
            <person name="Malay A.D."/>
            <person name="Moran D.A.P."/>
            <person name="Tomita M."/>
            <person name="Numata K."/>
            <person name="Arakawa K."/>
        </authorList>
    </citation>
    <scope>NUCLEOTIDE SEQUENCE</scope>
</reference>
<accession>A0A8X6RKT8</accession>
<evidence type="ECO:0000313" key="2">
    <source>
        <dbReference type="Proteomes" id="UP000887159"/>
    </source>
</evidence>
<name>A0A8X6RKT8_TRICX</name>
<comment type="caution">
    <text evidence="1">The sequence shown here is derived from an EMBL/GenBank/DDBJ whole genome shotgun (WGS) entry which is preliminary data.</text>
</comment>
<dbReference type="EMBL" id="BMAU01021177">
    <property type="protein sequence ID" value="GFX94224.1"/>
    <property type="molecule type" value="Genomic_DNA"/>
</dbReference>
<proteinExistence type="predicted"/>
<dbReference type="Proteomes" id="UP000887159">
    <property type="component" value="Unassembled WGS sequence"/>
</dbReference>
<protein>
    <submittedName>
        <fullName evidence="1">Uncharacterized protein</fullName>
    </submittedName>
</protein>
<sequence>MVIHSGVTENIWSPCKVRFWAVLGVSQALSPLESLCPRNADVVRVCRTTWTTPFFNWMMRHHTGRRRLTCDITSMDIFLRDRLDKSRTTTCHLPNGYTEVLTPHFVISVSSVGLREG</sequence>
<dbReference type="AlphaFoldDB" id="A0A8X6RKT8"/>
<organism evidence="1 2">
    <name type="scientific">Trichonephila clavipes</name>
    <name type="common">Golden silk orbweaver</name>
    <name type="synonym">Nephila clavipes</name>
    <dbReference type="NCBI Taxonomy" id="2585209"/>
    <lineage>
        <taxon>Eukaryota</taxon>
        <taxon>Metazoa</taxon>
        <taxon>Ecdysozoa</taxon>
        <taxon>Arthropoda</taxon>
        <taxon>Chelicerata</taxon>
        <taxon>Arachnida</taxon>
        <taxon>Araneae</taxon>
        <taxon>Araneomorphae</taxon>
        <taxon>Entelegynae</taxon>
        <taxon>Araneoidea</taxon>
        <taxon>Nephilidae</taxon>
        <taxon>Trichonephila</taxon>
    </lineage>
</organism>
<keyword evidence="2" id="KW-1185">Reference proteome</keyword>
<evidence type="ECO:0000313" key="1">
    <source>
        <dbReference type="EMBL" id="GFX94224.1"/>
    </source>
</evidence>